<dbReference type="InterPro" id="IPR011856">
    <property type="entry name" value="tRNA_endonuc-like_dom_sf"/>
</dbReference>
<evidence type="ECO:0000313" key="5">
    <source>
        <dbReference type="EMBL" id="HBA09924.1"/>
    </source>
</evidence>
<evidence type="ECO:0000259" key="4">
    <source>
        <dbReference type="SMART" id="SM00990"/>
    </source>
</evidence>
<evidence type="ECO:0000313" key="6">
    <source>
        <dbReference type="Proteomes" id="UP000264313"/>
    </source>
</evidence>
<dbReference type="AlphaFoldDB" id="A0A351RD03"/>
<dbReference type="GO" id="GO:0016788">
    <property type="term" value="F:hydrolase activity, acting on ester bonds"/>
    <property type="evidence" value="ECO:0007669"/>
    <property type="project" value="InterPro"/>
</dbReference>
<name>A0A351RD03_9PROT</name>
<evidence type="ECO:0000256" key="3">
    <source>
        <dbReference type="ARBA" id="ARBA00022801"/>
    </source>
</evidence>
<accession>A0A351RD03</accession>
<reference evidence="5 6" key="1">
    <citation type="journal article" date="2018" name="Nat. Biotechnol.">
        <title>A standardized bacterial taxonomy based on genome phylogeny substantially revises the tree of life.</title>
        <authorList>
            <person name="Parks D.H."/>
            <person name="Chuvochina M."/>
            <person name="Waite D.W."/>
            <person name="Rinke C."/>
            <person name="Skarshewski A."/>
            <person name="Chaumeil P.A."/>
            <person name="Hugenholtz P."/>
        </authorList>
    </citation>
    <scope>NUCLEOTIDE SEQUENCE [LARGE SCALE GENOMIC DNA]</scope>
    <source>
        <strain evidence="5">UBA9958</strain>
    </source>
</reference>
<comment type="caution">
    <text evidence="5">The sequence shown here is derived from an EMBL/GenBank/DDBJ whole genome shotgun (WGS) entry which is preliminary data.</text>
</comment>
<dbReference type="SMART" id="SM00990">
    <property type="entry name" value="VRR_NUC"/>
    <property type="match status" value="1"/>
</dbReference>
<organism evidence="5 6">
    <name type="scientific">Methylotenera mobilis</name>
    <dbReference type="NCBI Taxonomy" id="359408"/>
    <lineage>
        <taxon>Bacteria</taxon>
        <taxon>Pseudomonadati</taxon>
        <taxon>Pseudomonadota</taxon>
        <taxon>Betaproteobacteria</taxon>
        <taxon>Nitrosomonadales</taxon>
        <taxon>Methylophilaceae</taxon>
        <taxon>Methylotenera</taxon>
    </lineage>
</organism>
<gene>
    <name evidence="5" type="ORF">DCW48_10575</name>
</gene>
<feature type="domain" description="VRR-NUC" evidence="4">
    <location>
        <begin position="1"/>
        <end position="81"/>
    </location>
</feature>
<proteinExistence type="predicted"/>
<dbReference type="Gene3D" id="3.40.1350.10">
    <property type="match status" value="1"/>
</dbReference>
<protein>
    <recommendedName>
        <fullName evidence="4">VRR-NUC domain-containing protein</fullName>
    </recommendedName>
</protein>
<evidence type="ECO:0000256" key="2">
    <source>
        <dbReference type="ARBA" id="ARBA00022722"/>
    </source>
</evidence>
<keyword evidence="2" id="KW-0540">Nuclease</keyword>
<dbReference type="GO" id="GO:0003676">
    <property type="term" value="F:nucleic acid binding"/>
    <property type="evidence" value="ECO:0007669"/>
    <property type="project" value="InterPro"/>
</dbReference>
<evidence type="ECO:0000256" key="1">
    <source>
        <dbReference type="ARBA" id="ARBA00001946"/>
    </source>
</evidence>
<comment type="cofactor">
    <cofactor evidence="1">
        <name>Mg(2+)</name>
        <dbReference type="ChEBI" id="CHEBI:18420"/>
    </cofactor>
</comment>
<dbReference type="EMBL" id="DNAA01000249">
    <property type="protein sequence ID" value="HBA09924.1"/>
    <property type="molecule type" value="Genomic_DNA"/>
</dbReference>
<keyword evidence="3" id="KW-0378">Hydrolase</keyword>
<sequence>MLEKEIEKYLCDQIKKVGGTCEKFTSPNRRSVPDRLITLPFQPIFFVECKAPKKKPTEAQERDHQRRREMGVHVYVIDSKESVDTLLLYRLPVEGDYAH</sequence>
<dbReference type="InterPro" id="IPR014883">
    <property type="entry name" value="VRR_NUC"/>
</dbReference>
<dbReference type="Proteomes" id="UP000264313">
    <property type="component" value="Unassembled WGS sequence"/>
</dbReference>
<dbReference type="GO" id="GO:0004518">
    <property type="term" value="F:nuclease activity"/>
    <property type="evidence" value="ECO:0007669"/>
    <property type="project" value="UniProtKB-KW"/>
</dbReference>